<proteinExistence type="predicted"/>
<sequence length="184" mass="20632">MFIAQTWKQYFINTWKNDVMNFRRRSASCAYVGYITPKKQKFKIELSLRKFKHENSTEEKDIEVSLLVPHSARRTESDTVVIGASASIQFSSFSLLKIVILFVLYCYVGSQSSGNDDSARPRNCKHSHTCMSPKSFRRPVTIALLAHRAAASSSLLSSMLASMCGKRHECRLVPARSGSSSIGD</sequence>
<gene>
    <name evidence="1" type="ORF">TBRA_LOCUS11434</name>
</gene>
<organism evidence="1 2">
    <name type="scientific">Trichogramma brassicae</name>
    <dbReference type="NCBI Taxonomy" id="86971"/>
    <lineage>
        <taxon>Eukaryota</taxon>
        <taxon>Metazoa</taxon>
        <taxon>Ecdysozoa</taxon>
        <taxon>Arthropoda</taxon>
        <taxon>Hexapoda</taxon>
        <taxon>Insecta</taxon>
        <taxon>Pterygota</taxon>
        <taxon>Neoptera</taxon>
        <taxon>Endopterygota</taxon>
        <taxon>Hymenoptera</taxon>
        <taxon>Apocrita</taxon>
        <taxon>Proctotrupomorpha</taxon>
        <taxon>Chalcidoidea</taxon>
        <taxon>Trichogrammatidae</taxon>
        <taxon>Trichogramma</taxon>
    </lineage>
</organism>
<dbReference type="AlphaFoldDB" id="A0A6H5IS30"/>
<reference evidence="1 2" key="1">
    <citation type="submission" date="2020-02" db="EMBL/GenBank/DDBJ databases">
        <authorList>
            <person name="Ferguson B K."/>
        </authorList>
    </citation>
    <scope>NUCLEOTIDE SEQUENCE [LARGE SCALE GENOMIC DNA]</scope>
</reference>
<accession>A0A6H5IS30</accession>
<keyword evidence="2" id="KW-1185">Reference proteome</keyword>
<dbReference type="EMBL" id="CADCXV010000975">
    <property type="protein sequence ID" value="CAB0039695.1"/>
    <property type="molecule type" value="Genomic_DNA"/>
</dbReference>
<protein>
    <submittedName>
        <fullName evidence="1">Uncharacterized protein</fullName>
    </submittedName>
</protein>
<name>A0A6H5IS30_9HYME</name>
<dbReference type="Proteomes" id="UP000479190">
    <property type="component" value="Unassembled WGS sequence"/>
</dbReference>
<evidence type="ECO:0000313" key="1">
    <source>
        <dbReference type="EMBL" id="CAB0039695.1"/>
    </source>
</evidence>
<evidence type="ECO:0000313" key="2">
    <source>
        <dbReference type="Proteomes" id="UP000479190"/>
    </source>
</evidence>